<comment type="caution">
    <text evidence="1">The sequence shown here is derived from an EMBL/GenBank/DDBJ whole genome shotgun (WGS) entry which is preliminary data.</text>
</comment>
<dbReference type="Proteomes" id="UP000571950">
    <property type="component" value="Unassembled WGS sequence"/>
</dbReference>
<proteinExistence type="predicted"/>
<gene>
    <name evidence="1" type="ORF">GGR43_004151</name>
</gene>
<reference evidence="1 2" key="1">
    <citation type="submission" date="2020-08" db="EMBL/GenBank/DDBJ databases">
        <title>Genomic Encyclopedia of Type Strains, Phase IV (KMG-IV): sequencing the most valuable type-strain genomes for metagenomic binning, comparative biology and taxonomic classification.</title>
        <authorList>
            <person name="Goeker M."/>
        </authorList>
    </citation>
    <scope>NUCLEOTIDE SEQUENCE [LARGE SCALE GENOMIC DNA]</scope>
    <source>
        <strain evidence="1 2">DSM 26189</strain>
    </source>
</reference>
<organism evidence="1 2">
    <name type="scientific">Sphingobium jiangsuense</name>
    <dbReference type="NCBI Taxonomy" id="870476"/>
    <lineage>
        <taxon>Bacteria</taxon>
        <taxon>Pseudomonadati</taxon>
        <taxon>Pseudomonadota</taxon>
        <taxon>Alphaproteobacteria</taxon>
        <taxon>Sphingomonadales</taxon>
        <taxon>Sphingomonadaceae</taxon>
        <taxon>Sphingobium</taxon>
    </lineage>
</organism>
<evidence type="ECO:0000313" key="2">
    <source>
        <dbReference type="Proteomes" id="UP000571950"/>
    </source>
</evidence>
<protein>
    <submittedName>
        <fullName evidence="1">CO dehydrogenase/acetyl-CoA synthase beta subunit</fullName>
    </submittedName>
</protein>
<name>A0A7W6FS61_9SPHN</name>
<dbReference type="InterPro" id="IPR011008">
    <property type="entry name" value="Dimeric_a/b-barrel"/>
</dbReference>
<dbReference type="AlphaFoldDB" id="A0A7W6FS61"/>
<keyword evidence="2" id="KW-1185">Reference proteome</keyword>
<accession>A0A7W6FS61</accession>
<evidence type="ECO:0000313" key="1">
    <source>
        <dbReference type="EMBL" id="MBB3928407.1"/>
    </source>
</evidence>
<sequence length="83" mass="9593">MLNLLEHTIKPMMEGEGVKMLACYTGVTGPRNTIIDIWEMDDMEHFRAAYARSIGKLSPGDDLRGKLDSWVEKEILTFMDRRF</sequence>
<dbReference type="EMBL" id="JACIDT010000023">
    <property type="protein sequence ID" value="MBB3928407.1"/>
    <property type="molecule type" value="Genomic_DNA"/>
</dbReference>
<dbReference type="SUPFAM" id="SSF54909">
    <property type="entry name" value="Dimeric alpha+beta barrel"/>
    <property type="match status" value="1"/>
</dbReference>